<gene>
    <name evidence="2" type="ORF">V5N11_007554</name>
</gene>
<feature type="region of interest" description="Disordered" evidence="1">
    <location>
        <begin position="49"/>
        <end position="71"/>
    </location>
</feature>
<organism evidence="2 3">
    <name type="scientific">Cardamine amara subsp. amara</name>
    <dbReference type="NCBI Taxonomy" id="228776"/>
    <lineage>
        <taxon>Eukaryota</taxon>
        <taxon>Viridiplantae</taxon>
        <taxon>Streptophyta</taxon>
        <taxon>Embryophyta</taxon>
        <taxon>Tracheophyta</taxon>
        <taxon>Spermatophyta</taxon>
        <taxon>Magnoliopsida</taxon>
        <taxon>eudicotyledons</taxon>
        <taxon>Gunneridae</taxon>
        <taxon>Pentapetalae</taxon>
        <taxon>rosids</taxon>
        <taxon>malvids</taxon>
        <taxon>Brassicales</taxon>
        <taxon>Brassicaceae</taxon>
        <taxon>Cardamineae</taxon>
        <taxon>Cardamine</taxon>
    </lineage>
</organism>
<evidence type="ECO:0000256" key="1">
    <source>
        <dbReference type="SAM" id="MobiDB-lite"/>
    </source>
</evidence>
<evidence type="ECO:0008006" key="4">
    <source>
        <dbReference type="Google" id="ProtNLM"/>
    </source>
</evidence>
<evidence type="ECO:0000313" key="3">
    <source>
        <dbReference type="Proteomes" id="UP001558713"/>
    </source>
</evidence>
<name>A0ABD0ZBB1_CARAN</name>
<dbReference type="Proteomes" id="UP001558713">
    <property type="component" value="Unassembled WGS sequence"/>
</dbReference>
<sequence>MAASNKDIIDVLEAYIGQVREELAKMQIGEKFAHIEASLNQLVGAMTSSNDGDTCTTKGGRRKSPATPTNRTDQFRSKFVKLEFPRFLGGDPINWISKVKQFFSYQETPEEHRVQYASYHLDDEANEWWQALSKALEKIKLRSLGTCLKTSYGQSGSFREYDSRLFGVLINYSSLLISL</sequence>
<dbReference type="EMBL" id="JBANAX010000840">
    <property type="protein sequence ID" value="KAL1191862.1"/>
    <property type="molecule type" value="Genomic_DNA"/>
</dbReference>
<proteinExistence type="predicted"/>
<evidence type="ECO:0000313" key="2">
    <source>
        <dbReference type="EMBL" id="KAL1191862.1"/>
    </source>
</evidence>
<comment type="caution">
    <text evidence="2">The sequence shown here is derived from an EMBL/GenBank/DDBJ whole genome shotgun (WGS) entry which is preliminary data.</text>
</comment>
<accession>A0ABD0ZBB1</accession>
<protein>
    <recommendedName>
        <fullName evidence="4">Retrotransposon gag domain-containing protein</fullName>
    </recommendedName>
</protein>
<reference evidence="2 3" key="1">
    <citation type="submission" date="2024-04" db="EMBL/GenBank/DDBJ databases">
        <title>Genome assembly C_amara_ONT_v2.</title>
        <authorList>
            <person name="Yant L."/>
            <person name="Moore C."/>
            <person name="Slenker M."/>
        </authorList>
    </citation>
    <scope>NUCLEOTIDE SEQUENCE [LARGE SCALE GENOMIC DNA]</scope>
    <source>
        <tissue evidence="2">Leaf</tissue>
    </source>
</reference>
<dbReference type="AlphaFoldDB" id="A0ABD0ZBB1"/>
<keyword evidence="3" id="KW-1185">Reference proteome</keyword>